<protein>
    <submittedName>
        <fullName evidence="1">Uncharacterized protein</fullName>
    </submittedName>
</protein>
<keyword evidence="2" id="KW-1185">Reference proteome</keyword>
<dbReference type="AlphaFoldDB" id="V5XIW7"/>
<dbReference type="EMBL" id="CP006936">
    <property type="protein sequence ID" value="AHC27823.1"/>
    <property type="molecule type" value="Genomic_DNA"/>
</dbReference>
<organism evidence="1 2">
    <name type="scientific">Mycolicibacterium neoaurum VKM Ac-1815D</name>
    <dbReference type="NCBI Taxonomy" id="700508"/>
    <lineage>
        <taxon>Bacteria</taxon>
        <taxon>Bacillati</taxon>
        <taxon>Actinomycetota</taxon>
        <taxon>Actinomycetes</taxon>
        <taxon>Mycobacteriales</taxon>
        <taxon>Mycobacteriaceae</taxon>
        <taxon>Mycolicibacterium</taxon>
    </lineage>
</organism>
<name>V5XIW7_MYCNE</name>
<reference evidence="1 2" key="1">
    <citation type="journal article" date="2014" name="Genome Announc.">
        <title>Complete Genome Sequence of Sterol-Transforming Mycobacterium neoaurum Strain VKM Ac-1815D.</title>
        <authorList>
            <person name="Shtratnikova V.Y."/>
            <person name="Bragin E.Y."/>
            <person name="Dovbnya D.V."/>
            <person name="Pekov Y.A."/>
            <person name="Schelkunov M.I."/>
            <person name="Strizhov N."/>
            <person name="Ivashina T.V."/>
            <person name="Ashapkin V.V."/>
            <person name="Donova M.V."/>
        </authorList>
    </citation>
    <scope>NUCLEOTIDE SEQUENCE [LARGE SCALE GENOMIC DNA]</scope>
    <source>
        <strain evidence="1 2">VKM Ac-1815D</strain>
    </source>
</reference>
<sequence length="37" mass="3810">MTATALMSEPLDRILVAALNGRLGQLLDELAQAGGEA</sequence>
<dbReference type="Proteomes" id="UP000018763">
    <property type="component" value="Chromosome"/>
</dbReference>
<evidence type="ECO:0000313" key="2">
    <source>
        <dbReference type="Proteomes" id="UP000018763"/>
    </source>
</evidence>
<proteinExistence type="predicted"/>
<accession>V5XIW7</accession>
<evidence type="ECO:0000313" key="1">
    <source>
        <dbReference type="EMBL" id="AHC27823.1"/>
    </source>
</evidence>
<gene>
    <name evidence="1" type="ORF">D174_04225</name>
</gene>